<organism evidence="1 2">
    <name type="scientific">Geodermatophilus normandii</name>
    <dbReference type="NCBI Taxonomy" id="1137989"/>
    <lineage>
        <taxon>Bacteria</taxon>
        <taxon>Bacillati</taxon>
        <taxon>Actinomycetota</taxon>
        <taxon>Actinomycetes</taxon>
        <taxon>Geodermatophilales</taxon>
        <taxon>Geodermatophilaceae</taxon>
        <taxon>Geodermatophilus</taxon>
    </lineage>
</organism>
<dbReference type="Proteomes" id="UP000246661">
    <property type="component" value="Unassembled WGS sequence"/>
</dbReference>
<keyword evidence="2" id="KW-1185">Reference proteome</keyword>
<evidence type="ECO:0000313" key="1">
    <source>
        <dbReference type="EMBL" id="PWW20896.1"/>
    </source>
</evidence>
<evidence type="ECO:0000313" key="2">
    <source>
        <dbReference type="Proteomes" id="UP000246661"/>
    </source>
</evidence>
<proteinExistence type="predicted"/>
<name>A0A317QE34_9ACTN</name>
<dbReference type="AlphaFoldDB" id="A0A317QE34"/>
<reference evidence="2" key="1">
    <citation type="submission" date="2018-05" db="EMBL/GenBank/DDBJ databases">
        <authorList>
            <person name="Klenk H.-P."/>
            <person name="Huntemann M."/>
            <person name="Clum A."/>
            <person name="Pillay M."/>
            <person name="Palaniappan K."/>
            <person name="Varghese N."/>
            <person name="Mikhailova N."/>
            <person name="Stamatis D."/>
            <person name="Reddy T."/>
            <person name="Daum C."/>
            <person name="Shapiro N."/>
            <person name="Ivanova N."/>
            <person name="Kyrpides N."/>
            <person name="Woyke T."/>
        </authorList>
    </citation>
    <scope>NUCLEOTIDE SEQUENCE [LARGE SCALE GENOMIC DNA]</scope>
    <source>
        <strain evidence="2">DSM 45417</strain>
    </source>
</reference>
<sequence length="75" mass="7260">MDQQGREPALQGQAVQLLAPGALPLVLSLVVNGSWAVTAVRQVVARGGGPAAPSLAGALPLPVLAAAGVSVDGLA</sequence>
<comment type="caution">
    <text evidence="1">The sequence shown here is derived from an EMBL/GenBank/DDBJ whole genome shotgun (WGS) entry which is preliminary data.</text>
</comment>
<protein>
    <submittedName>
        <fullName evidence="1">Uncharacterized protein</fullName>
    </submittedName>
</protein>
<gene>
    <name evidence="1" type="ORF">JD79_00020</name>
</gene>
<accession>A0A317QE34</accession>
<dbReference type="EMBL" id="QGTX01000001">
    <property type="protein sequence ID" value="PWW20896.1"/>
    <property type="molecule type" value="Genomic_DNA"/>
</dbReference>
<dbReference type="RefSeq" id="WP_110003888.1">
    <property type="nucleotide sequence ID" value="NZ_QGTX01000001.1"/>
</dbReference>